<comment type="caution">
    <text evidence="2">The sequence shown here is derived from an EMBL/GenBank/DDBJ whole genome shotgun (WGS) entry which is preliminary data.</text>
</comment>
<feature type="transmembrane region" description="Helical" evidence="1">
    <location>
        <begin position="20"/>
        <end position="37"/>
    </location>
</feature>
<dbReference type="AlphaFoldDB" id="A0A3M7S298"/>
<evidence type="ECO:0000313" key="2">
    <source>
        <dbReference type="EMBL" id="RNA29943.1"/>
    </source>
</evidence>
<dbReference type="Proteomes" id="UP000276133">
    <property type="component" value="Unassembled WGS sequence"/>
</dbReference>
<keyword evidence="3" id="KW-1185">Reference proteome</keyword>
<keyword evidence="1" id="KW-0812">Transmembrane</keyword>
<organism evidence="2 3">
    <name type="scientific">Brachionus plicatilis</name>
    <name type="common">Marine rotifer</name>
    <name type="synonym">Brachionus muelleri</name>
    <dbReference type="NCBI Taxonomy" id="10195"/>
    <lineage>
        <taxon>Eukaryota</taxon>
        <taxon>Metazoa</taxon>
        <taxon>Spiralia</taxon>
        <taxon>Gnathifera</taxon>
        <taxon>Rotifera</taxon>
        <taxon>Eurotatoria</taxon>
        <taxon>Monogononta</taxon>
        <taxon>Pseudotrocha</taxon>
        <taxon>Ploima</taxon>
        <taxon>Brachionidae</taxon>
        <taxon>Brachionus</taxon>
    </lineage>
</organism>
<reference evidence="2 3" key="1">
    <citation type="journal article" date="2018" name="Sci. Rep.">
        <title>Genomic signatures of local adaptation to the degree of environmental predictability in rotifers.</title>
        <authorList>
            <person name="Franch-Gras L."/>
            <person name="Hahn C."/>
            <person name="Garcia-Roger E.M."/>
            <person name="Carmona M.J."/>
            <person name="Serra M."/>
            <person name="Gomez A."/>
        </authorList>
    </citation>
    <scope>NUCLEOTIDE SEQUENCE [LARGE SCALE GENOMIC DNA]</scope>
    <source>
        <strain evidence="2">HYR1</strain>
    </source>
</reference>
<sequence length="83" mass="9692">MNPAGESKRLIRIRKDNQRLIGYVCSNLCFGCAWTLIRKVILIENRIKSGLCQRQDIPRPRPSYPRTICISHNKKPNHCNQIF</sequence>
<proteinExistence type="predicted"/>
<gene>
    <name evidence="2" type="ORF">BpHYR1_051107</name>
</gene>
<evidence type="ECO:0000313" key="3">
    <source>
        <dbReference type="Proteomes" id="UP000276133"/>
    </source>
</evidence>
<protein>
    <submittedName>
        <fullName evidence="2">Uncharacterized protein</fullName>
    </submittedName>
</protein>
<accession>A0A3M7S298</accession>
<name>A0A3M7S298_BRAPC</name>
<keyword evidence="1" id="KW-0472">Membrane</keyword>
<dbReference type="EMBL" id="REGN01002149">
    <property type="protein sequence ID" value="RNA29943.1"/>
    <property type="molecule type" value="Genomic_DNA"/>
</dbReference>
<evidence type="ECO:0000256" key="1">
    <source>
        <dbReference type="SAM" id="Phobius"/>
    </source>
</evidence>
<keyword evidence="1" id="KW-1133">Transmembrane helix</keyword>